<sequence length="491" mass="53209">MTKTQDSFMFTVGKLDAGMAILLGERAHLIEFPSLLLPPGATTGSIVNISVTRNVTEEKKRDNDFWDLQNDILTNYGVKTPQPPKLEVRNVTQTSVTLEWPKLDLATAKLRSLDIYRNHQRLAAIPSPLTNTSTKLSGLAIDTEYRFHLVMRTTAGTFQSNVLNVRTHTMADTSGISVCFGNVQDNHLLENARLALGEMGAKWSDKIQIDTTHFVCTTPAATPGSASTTGSMSSAPGVEYQKALQLSIPVVNPNWILACHSEKKMVPIHPYYLGASSSTPMSSAPFSRPQSMSQVTLPSPSSRSPVQNKAANRQSMPAQRSTPGSPPASSFVNQTHQPIKPIAPTPEEESEDDSGPQSIEERFEETDEEAERAGRPRKGTMSKNFKFPPPSDSAPPPPVPALPPSISVSSSQTPPPKEPKEDSRPSPPQIQTRPTHTSTDTEDASLSAVPNIITPSTVEVPPPPPVEKERSPMVNDVGDDDLGETEEISLS</sequence>
<protein>
    <submittedName>
        <fullName evidence="4">Uncharacterized protein</fullName>
    </submittedName>
</protein>
<keyword evidence="5" id="KW-1185">Reference proteome</keyword>
<dbReference type="Pfam" id="PF16892">
    <property type="entry name" value="CHS5_N"/>
    <property type="match status" value="1"/>
</dbReference>
<dbReference type="InterPro" id="IPR031673">
    <property type="entry name" value="Chs5_N"/>
</dbReference>
<dbReference type="SUPFAM" id="SSF52113">
    <property type="entry name" value="BRCT domain"/>
    <property type="match status" value="1"/>
</dbReference>
<reference evidence="4 5" key="1">
    <citation type="submission" date="2022-09" db="EMBL/GenBank/DDBJ databases">
        <authorList>
            <person name="Palmer J.M."/>
        </authorList>
    </citation>
    <scope>NUCLEOTIDE SEQUENCE [LARGE SCALE GENOMIC DNA]</scope>
    <source>
        <strain evidence="4 5">DSM 7382</strain>
    </source>
</reference>
<dbReference type="InterPro" id="IPR003961">
    <property type="entry name" value="FN3_dom"/>
</dbReference>
<dbReference type="GO" id="GO:0034044">
    <property type="term" value="C:exomer complex"/>
    <property type="evidence" value="ECO:0007669"/>
    <property type="project" value="TreeGrafter"/>
</dbReference>
<accession>A0AAW0FU97</accession>
<gene>
    <name evidence="4" type="ORF">QCA50_016530</name>
</gene>
<dbReference type="InterPro" id="IPR052827">
    <property type="entry name" value="CHS_Export/Cell_Fusion_Reg"/>
</dbReference>
<dbReference type="InterPro" id="IPR036116">
    <property type="entry name" value="FN3_sf"/>
</dbReference>
<evidence type="ECO:0000256" key="1">
    <source>
        <dbReference type="SAM" id="MobiDB-lite"/>
    </source>
</evidence>
<dbReference type="Gene3D" id="2.60.40.10">
    <property type="entry name" value="Immunoglobulins"/>
    <property type="match status" value="1"/>
</dbReference>
<dbReference type="PANTHER" id="PTHR47351:SF1">
    <property type="entry name" value="CHITIN BIOSYNTHESIS PROTEIN CHS5"/>
    <property type="match status" value="1"/>
</dbReference>
<dbReference type="EMBL" id="JASBNA010000050">
    <property type="protein sequence ID" value="KAK7680290.1"/>
    <property type="molecule type" value="Genomic_DNA"/>
</dbReference>
<dbReference type="Gene3D" id="6.20.120.50">
    <property type="match status" value="1"/>
</dbReference>
<dbReference type="GO" id="GO:0006893">
    <property type="term" value="P:Golgi to plasma membrane transport"/>
    <property type="evidence" value="ECO:0007669"/>
    <property type="project" value="TreeGrafter"/>
</dbReference>
<dbReference type="FunFam" id="2.60.40.10:FF:000453">
    <property type="entry name" value="Chitin biosynthesis protein CHS5"/>
    <property type="match status" value="1"/>
</dbReference>
<feature type="compositionally biased region" description="Polar residues" evidence="1">
    <location>
        <begin position="429"/>
        <end position="438"/>
    </location>
</feature>
<feature type="compositionally biased region" description="Low complexity" evidence="1">
    <location>
        <begin position="278"/>
        <end position="287"/>
    </location>
</feature>
<dbReference type="InterPro" id="IPR013783">
    <property type="entry name" value="Ig-like_fold"/>
</dbReference>
<dbReference type="Pfam" id="PF00533">
    <property type="entry name" value="BRCT"/>
    <property type="match status" value="1"/>
</dbReference>
<feature type="compositionally biased region" description="Polar residues" evidence="1">
    <location>
        <begin position="288"/>
        <end position="337"/>
    </location>
</feature>
<name>A0AAW0FU97_9APHY</name>
<evidence type="ECO:0000259" key="3">
    <source>
        <dbReference type="PROSITE" id="PS50853"/>
    </source>
</evidence>
<evidence type="ECO:0000313" key="5">
    <source>
        <dbReference type="Proteomes" id="UP001385951"/>
    </source>
</evidence>
<dbReference type="PROSITE" id="PS50853">
    <property type="entry name" value="FN3"/>
    <property type="match status" value="1"/>
</dbReference>
<feature type="compositionally biased region" description="Acidic residues" evidence="1">
    <location>
        <begin position="477"/>
        <end position="491"/>
    </location>
</feature>
<dbReference type="InterPro" id="IPR036420">
    <property type="entry name" value="BRCT_dom_sf"/>
</dbReference>
<dbReference type="AlphaFoldDB" id="A0AAW0FU97"/>
<dbReference type="GO" id="GO:0046983">
    <property type="term" value="F:protein dimerization activity"/>
    <property type="evidence" value="ECO:0007669"/>
    <property type="project" value="InterPro"/>
</dbReference>
<dbReference type="SUPFAM" id="SSF49265">
    <property type="entry name" value="Fibronectin type III"/>
    <property type="match status" value="1"/>
</dbReference>
<evidence type="ECO:0000313" key="4">
    <source>
        <dbReference type="EMBL" id="KAK7680290.1"/>
    </source>
</evidence>
<feature type="region of interest" description="Disordered" evidence="1">
    <location>
        <begin position="278"/>
        <end position="491"/>
    </location>
</feature>
<dbReference type="Pfam" id="PF16893">
    <property type="entry name" value="fn3_2"/>
    <property type="match status" value="1"/>
</dbReference>
<dbReference type="PANTHER" id="PTHR47351">
    <property type="entry name" value="CHITIN BIOSYNTHESIS PROTEIN CHS5"/>
    <property type="match status" value="1"/>
</dbReference>
<dbReference type="SMART" id="SM00060">
    <property type="entry name" value="FN3"/>
    <property type="match status" value="1"/>
</dbReference>
<feature type="domain" description="Fibronectin type-III" evidence="3">
    <location>
        <begin position="80"/>
        <end position="173"/>
    </location>
</feature>
<proteinExistence type="predicted"/>
<dbReference type="GO" id="GO:0000747">
    <property type="term" value="P:conjugation with cellular fusion"/>
    <property type="evidence" value="ECO:0007669"/>
    <property type="project" value="TreeGrafter"/>
</dbReference>
<dbReference type="InterPro" id="IPR031669">
    <property type="entry name" value="Fn3_2"/>
</dbReference>
<dbReference type="CDD" id="cd00063">
    <property type="entry name" value="FN3"/>
    <property type="match status" value="1"/>
</dbReference>
<feature type="domain" description="BRCT" evidence="2">
    <location>
        <begin position="198"/>
        <end position="273"/>
    </location>
</feature>
<dbReference type="Gene3D" id="3.40.50.10190">
    <property type="entry name" value="BRCT domain"/>
    <property type="match status" value="1"/>
</dbReference>
<dbReference type="CDD" id="cd13945">
    <property type="entry name" value="Chs5_N"/>
    <property type="match status" value="1"/>
</dbReference>
<feature type="compositionally biased region" description="Pro residues" evidence="1">
    <location>
        <begin position="387"/>
        <end position="403"/>
    </location>
</feature>
<dbReference type="Proteomes" id="UP001385951">
    <property type="component" value="Unassembled WGS sequence"/>
</dbReference>
<dbReference type="PROSITE" id="PS50172">
    <property type="entry name" value="BRCT"/>
    <property type="match status" value="1"/>
</dbReference>
<dbReference type="GO" id="GO:0005802">
    <property type="term" value="C:trans-Golgi network"/>
    <property type="evidence" value="ECO:0007669"/>
    <property type="project" value="TreeGrafter"/>
</dbReference>
<organism evidence="4 5">
    <name type="scientific">Cerrena zonata</name>
    <dbReference type="NCBI Taxonomy" id="2478898"/>
    <lineage>
        <taxon>Eukaryota</taxon>
        <taxon>Fungi</taxon>
        <taxon>Dikarya</taxon>
        <taxon>Basidiomycota</taxon>
        <taxon>Agaricomycotina</taxon>
        <taxon>Agaricomycetes</taxon>
        <taxon>Polyporales</taxon>
        <taxon>Cerrenaceae</taxon>
        <taxon>Cerrena</taxon>
    </lineage>
</organism>
<evidence type="ECO:0000259" key="2">
    <source>
        <dbReference type="PROSITE" id="PS50172"/>
    </source>
</evidence>
<comment type="caution">
    <text evidence="4">The sequence shown here is derived from an EMBL/GenBank/DDBJ whole genome shotgun (WGS) entry which is preliminary data.</text>
</comment>
<dbReference type="InterPro" id="IPR001357">
    <property type="entry name" value="BRCT_dom"/>
</dbReference>